<reference evidence="1" key="1">
    <citation type="submission" date="2023-07" db="EMBL/GenBank/DDBJ databases">
        <title>Chromosome-level genome assembly of Artemia franciscana.</title>
        <authorList>
            <person name="Jo E."/>
        </authorList>
    </citation>
    <scope>NUCLEOTIDE SEQUENCE</scope>
    <source>
        <tissue evidence="1">Whole body</tissue>
    </source>
</reference>
<dbReference type="AlphaFoldDB" id="A0AA88HQA0"/>
<comment type="caution">
    <text evidence="1">The sequence shown here is derived from an EMBL/GenBank/DDBJ whole genome shotgun (WGS) entry which is preliminary data.</text>
</comment>
<evidence type="ECO:0008006" key="3">
    <source>
        <dbReference type="Google" id="ProtNLM"/>
    </source>
</evidence>
<sequence>MVGQGYDGVAVMRGHLRGAQDVIQQQYPKEFYVHCGAHSLNLVLYQSILCSLEALENLLLYSRKQNLTGLCEPRWVKCQNSVMHFLELYQPILCSLEALEELLLDSRKQNLTGLCEPRWVKDIDVCHEKVIDIFVGKKNRRLEFIL</sequence>
<name>A0AA88HQA0_ARTSF</name>
<evidence type="ECO:0000313" key="2">
    <source>
        <dbReference type="Proteomes" id="UP001187531"/>
    </source>
</evidence>
<organism evidence="1 2">
    <name type="scientific">Artemia franciscana</name>
    <name type="common">Brine shrimp</name>
    <name type="synonym">Artemia sanfranciscana</name>
    <dbReference type="NCBI Taxonomy" id="6661"/>
    <lineage>
        <taxon>Eukaryota</taxon>
        <taxon>Metazoa</taxon>
        <taxon>Ecdysozoa</taxon>
        <taxon>Arthropoda</taxon>
        <taxon>Crustacea</taxon>
        <taxon>Branchiopoda</taxon>
        <taxon>Anostraca</taxon>
        <taxon>Artemiidae</taxon>
        <taxon>Artemia</taxon>
    </lineage>
</organism>
<accession>A0AA88HQA0</accession>
<dbReference type="PANTHER" id="PTHR45749:SF37">
    <property type="entry name" value="OS05G0311600 PROTEIN"/>
    <property type="match status" value="1"/>
</dbReference>
<proteinExistence type="predicted"/>
<gene>
    <name evidence="1" type="ORF">QYM36_009968</name>
</gene>
<dbReference type="PANTHER" id="PTHR45749">
    <property type="match status" value="1"/>
</dbReference>
<dbReference type="EMBL" id="JAVRJZ010000012">
    <property type="protein sequence ID" value="KAK2715163.1"/>
    <property type="molecule type" value="Genomic_DNA"/>
</dbReference>
<dbReference type="Proteomes" id="UP001187531">
    <property type="component" value="Unassembled WGS sequence"/>
</dbReference>
<protein>
    <recommendedName>
        <fullName evidence="3">DUF4371 domain-containing protein</fullName>
    </recommendedName>
</protein>
<keyword evidence="2" id="KW-1185">Reference proteome</keyword>
<evidence type="ECO:0000313" key="1">
    <source>
        <dbReference type="EMBL" id="KAK2715163.1"/>
    </source>
</evidence>